<evidence type="ECO:0000313" key="2">
    <source>
        <dbReference type="EMBL" id="PMD19456.1"/>
    </source>
</evidence>
<organism evidence="2 3">
    <name type="scientific">Hyaloscypha hepaticicola</name>
    <dbReference type="NCBI Taxonomy" id="2082293"/>
    <lineage>
        <taxon>Eukaryota</taxon>
        <taxon>Fungi</taxon>
        <taxon>Dikarya</taxon>
        <taxon>Ascomycota</taxon>
        <taxon>Pezizomycotina</taxon>
        <taxon>Leotiomycetes</taxon>
        <taxon>Helotiales</taxon>
        <taxon>Hyaloscyphaceae</taxon>
        <taxon>Hyaloscypha</taxon>
    </lineage>
</organism>
<keyword evidence="3" id="KW-1185">Reference proteome</keyword>
<dbReference type="PANTHER" id="PTHR35186:SF4">
    <property type="entry name" value="PRION-INHIBITION AND PROPAGATION HELO DOMAIN-CONTAINING PROTEIN"/>
    <property type="match status" value="1"/>
</dbReference>
<dbReference type="EMBL" id="KZ613489">
    <property type="protein sequence ID" value="PMD19456.1"/>
    <property type="molecule type" value="Genomic_DNA"/>
</dbReference>
<proteinExistence type="predicted"/>
<evidence type="ECO:0000259" key="1">
    <source>
        <dbReference type="Pfam" id="PF24476"/>
    </source>
</evidence>
<sequence length="110" mass="13221">MIRNPYTFTLGIILIELAHQKPWKLLKDEDRPDEDDAFVTKFDLVDRFTVGMTTLYGINYKKIVRKCINCDFGEGEYDLRNPRLRMAFYRDVVCVLEKMEQDWVELHKER</sequence>
<protein>
    <recommendedName>
        <fullName evidence="1">DUF7580 domain-containing protein</fullName>
    </recommendedName>
</protein>
<reference evidence="2 3" key="1">
    <citation type="submission" date="2016-05" db="EMBL/GenBank/DDBJ databases">
        <title>A degradative enzymes factory behind the ericoid mycorrhizal symbiosis.</title>
        <authorList>
            <consortium name="DOE Joint Genome Institute"/>
            <person name="Martino E."/>
            <person name="Morin E."/>
            <person name="Grelet G."/>
            <person name="Kuo A."/>
            <person name="Kohler A."/>
            <person name="Daghino S."/>
            <person name="Barry K."/>
            <person name="Choi C."/>
            <person name="Cichocki N."/>
            <person name="Clum A."/>
            <person name="Copeland A."/>
            <person name="Hainaut M."/>
            <person name="Haridas S."/>
            <person name="Labutti K."/>
            <person name="Lindquist E."/>
            <person name="Lipzen A."/>
            <person name="Khouja H.-R."/>
            <person name="Murat C."/>
            <person name="Ohm R."/>
            <person name="Olson A."/>
            <person name="Spatafora J."/>
            <person name="Veneault-Fourrey C."/>
            <person name="Henrissat B."/>
            <person name="Grigoriev I."/>
            <person name="Martin F."/>
            <person name="Perotto S."/>
        </authorList>
    </citation>
    <scope>NUCLEOTIDE SEQUENCE [LARGE SCALE GENOMIC DNA]</scope>
    <source>
        <strain evidence="2 3">UAMH 7357</strain>
    </source>
</reference>
<name>A0A2J6PZW1_9HELO</name>
<dbReference type="OrthoDB" id="5331891at2759"/>
<evidence type="ECO:0000313" key="3">
    <source>
        <dbReference type="Proteomes" id="UP000235672"/>
    </source>
</evidence>
<dbReference type="Proteomes" id="UP000235672">
    <property type="component" value="Unassembled WGS sequence"/>
</dbReference>
<dbReference type="InterPro" id="IPR056002">
    <property type="entry name" value="DUF7580"/>
</dbReference>
<dbReference type="Pfam" id="PF24476">
    <property type="entry name" value="DUF7580"/>
    <property type="match status" value="1"/>
</dbReference>
<accession>A0A2J6PZW1</accession>
<feature type="domain" description="DUF7580" evidence="1">
    <location>
        <begin position="3"/>
        <end position="99"/>
    </location>
</feature>
<gene>
    <name evidence="2" type="ORF">NA56DRAFT_647173</name>
</gene>
<dbReference type="AlphaFoldDB" id="A0A2J6PZW1"/>
<dbReference type="PANTHER" id="PTHR35186">
    <property type="entry name" value="ANK_REP_REGION DOMAIN-CONTAINING PROTEIN"/>
    <property type="match status" value="1"/>
</dbReference>